<evidence type="ECO:0000256" key="1">
    <source>
        <dbReference type="ARBA" id="ARBA00004123"/>
    </source>
</evidence>
<dbReference type="GO" id="GO:0001222">
    <property type="term" value="F:transcription corepressor binding"/>
    <property type="evidence" value="ECO:0007669"/>
    <property type="project" value="TreeGrafter"/>
</dbReference>
<evidence type="ECO:0000256" key="6">
    <source>
        <dbReference type="ARBA" id="ARBA00040849"/>
    </source>
</evidence>
<dbReference type="GO" id="GO:0005634">
    <property type="term" value="C:nucleus"/>
    <property type="evidence" value="ECO:0007669"/>
    <property type="project" value="UniProtKB-SubCell"/>
</dbReference>
<dbReference type="InterPro" id="IPR050760">
    <property type="entry name" value="Period_circadian_regulator"/>
</dbReference>
<feature type="non-terminal residue" evidence="8">
    <location>
        <position position="1"/>
    </location>
</feature>
<dbReference type="PANTHER" id="PTHR11269:SF16">
    <property type="entry name" value="PERIOD CIRCADIAN PROTEIN"/>
    <property type="match status" value="1"/>
</dbReference>
<evidence type="ECO:0000313" key="8">
    <source>
        <dbReference type="EMBL" id="AGB87364.1"/>
    </source>
</evidence>
<evidence type="ECO:0000256" key="3">
    <source>
        <dbReference type="ARBA" id="ARBA00022737"/>
    </source>
</evidence>
<keyword evidence="2" id="KW-0597">Phosphoprotein</keyword>
<feature type="non-terminal residue" evidence="8">
    <location>
        <position position="346"/>
    </location>
</feature>
<dbReference type="AlphaFoldDB" id="L7QS06"/>
<dbReference type="GO" id="GO:0005737">
    <property type="term" value="C:cytoplasm"/>
    <property type="evidence" value="ECO:0007669"/>
    <property type="project" value="TreeGrafter"/>
</dbReference>
<keyword evidence="5" id="KW-0539">Nucleus</keyword>
<dbReference type="EMBL" id="JQ785554">
    <property type="protein sequence ID" value="AGB87364.1"/>
    <property type="molecule type" value="mRNA"/>
</dbReference>
<sequence length="346" mass="39578">VGRSFIDFVHPRDRNTFASQITNGLAITGNKKPTTETTLNKAEDSVGPSLSTMFCRIRKYKSIMAGFGVKEATVMYLPFQLKLSFINMCEDEEKLTYLAIHATKLVSGFKVPNERLAKSVPFVMRHLASGVVDYIDPESVRYLGFLPQDVMHKNALQLYHDDDLSYLRQIYSLIVKEGSVSMCRTFRILAQNGDYIKCQTEWSSFINPWSRKLEFVIGKHYVVEGPSIPDVFQQQEYPTSKVLDEFKINAQAIRESILRIIDEVLTKPAELAKQQMTKRCQNLATFIESYMEGNTHKEENLHQIIDESSRQKMAEKNFDVGDSIMYSTLSFNHQYDSKSSTDTPLS</sequence>
<evidence type="ECO:0000256" key="2">
    <source>
        <dbReference type="ARBA" id="ARBA00022553"/>
    </source>
</evidence>
<reference evidence="8" key="2">
    <citation type="submission" date="2012-03" db="EMBL/GenBank/DDBJ databases">
        <title>Assembling the Tree of Life Lepidoptera.</title>
        <authorList>
            <consortium name="LepTree.net"/>
            <person name="Regier J.C."/>
        </authorList>
    </citation>
    <scope>NUCLEOTIDE SEQUENCE</scope>
</reference>
<organism evidence="8">
    <name type="scientific">Prochoreutis sp. Poeu</name>
    <dbReference type="NCBI Taxonomy" id="1181373"/>
    <lineage>
        <taxon>Eukaryota</taxon>
        <taxon>Metazoa</taxon>
        <taxon>Ecdysozoa</taxon>
        <taxon>Arthropoda</taxon>
        <taxon>Hexapoda</taxon>
        <taxon>Insecta</taxon>
        <taxon>Pterygota</taxon>
        <taxon>Neoptera</taxon>
        <taxon>Endopterygota</taxon>
        <taxon>Lepidoptera</taxon>
        <taxon>Glossata</taxon>
        <taxon>Ditrysia</taxon>
        <taxon>Sesioidea</taxon>
        <taxon>Choreutidae</taxon>
        <taxon>Choreutinae</taxon>
        <taxon>Prochoreutis</taxon>
    </lineage>
</organism>
<dbReference type="InterPro" id="IPR035965">
    <property type="entry name" value="PAS-like_dom_sf"/>
</dbReference>
<dbReference type="PROSITE" id="PS50112">
    <property type="entry name" value="PAS"/>
    <property type="match status" value="1"/>
</dbReference>
<evidence type="ECO:0000256" key="5">
    <source>
        <dbReference type="ARBA" id="ARBA00023242"/>
    </source>
</evidence>
<dbReference type="SUPFAM" id="SSF55785">
    <property type="entry name" value="PYP-like sensor domain (PAS domain)"/>
    <property type="match status" value="1"/>
</dbReference>
<keyword evidence="4" id="KW-0090">Biological rhythms</keyword>
<dbReference type="InterPro" id="IPR000014">
    <property type="entry name" value="PAS"/>
</dbReference>
<keyword evidence="3" id="KW-0677">Repeat</keyword>
<accession>L7QS06</accession>
<reference evidence="8" key="1">
    <citation type="journal article" date="2012" name="Syst. Entomol.">
        <title>A molecular phylogeny for the pyraloid moths (Lepidoptera: Pyraloidea) and its implications for higher-level classification.</title>
        <authorList>
            <person name="Regier J.C."/>
            <person name="Mitter C."/>
            <person name="Solis M.A."/>
            <person name="Hayden J.E."/>
            <person name="Landry B."/>
            <person name="Nuss M."/>
            <person name="Simonsen T.J."/>
            <person name="Yen S.-H."/>
            <person name="Zwick A."/>
            <person name="Cummings M.P."/>
        </authorList>
    </citation>
    <scope>NUCLEOTIDE SEQUENCE</scope>
</reference>
<comment type="subcellular location">
    <subcellularLocation>
        <location evidence="1">Nucleus</location>
    </subcellularLocation>
</comment>
<name>L7QS06_9NEOP</name>
<protein>
    <recommendedName>
        <fullName evidence="6">Period circadian protein</fullName>
    </recommendedName>
</protein>
<dbReference type="CDD" id="cd00130">
    <property type="entry name" value="PAS"/>
    <property type="match status" value="1"/>
</dbReference>
<dbReference type="SMART" id="SM00091">
    <property type="entry name" value="PAS"/>
    <property type="match status" value="1"/>
</dbReference>
<proteinExistence type="evidence at transcript level"/>
<dbReference type="Gene3D" id="3.30.450.20">
    <property type="entry name" value="PAS domain"/>
    <property type="match status" value="2"/>
</dbReference>
<dbReference type="Gene3D" id="1.20.5.770">
    <property type="entry name" value="Single helix bin"/>
    <property type="match status" value="1"/>
</dbReference>
<dbReference type="Pfam" id="PF14598">
    <property type="entry name" value="PAS_11"/>
    <property type="match status" value="1"/>
</dbReference>
<dbReference type="GO" id="GO:0032922">
    <property type="term" value="P:circadian regulation of gene expression"/>
    <property type="evidence" value="ECO:0007669"/>
    <property type="project" value="TreeGrafter"/>
</dbReference>
<dbReference type="GO" id="GO:0000122">
    <property type="term" value="P:negative regulation of transcription by RNA polymerase II"/>
    <property type="evidence" value="ECO:0007669"/>
    <property type="project" value="TreeGrafter"/>
</dbReference>
<dbReference type="GO" id="GO:0043153">
    <property type="term" value="P:entrainment of circadian clock by photoperiod"/>
    <property type="evidence" value="ECO:0007669"/>
    <property type="project" value="TreeGrafter"/>
</dbReference>
<dbReference type="GO" id="GO:0000976">
    <property type="term" value="F:transcription cis-regulatory region binding"/>
    <property type="evidence" value="ECO:0007669"/>
    <property type="project" value="TreeGrafter"/>
</dbReference>
<evidence type="ECO:0000256" key="4">
    <source>
        <dbReference type="ARBA" id="ARBA00023108"/>
    </source>
</evidence>
<feature type="domain" description="PAS" evidence="7">
    <location>
        <begin position="128"/>
        <end position="178"/>
    </location>
</feature>
<dbReference type="PANTHER" id="PTHR11269">
    <property type="entry name" value="PERIOD CIRCADIAN PROTEIN"/>
    <property type="match status" value="1"/>
</dbReference>
<evidence type="ECO:0000259" key="7">
    <source>
        <dbReference type="PROSITE" id="PS50112"/>
    </source>
</evidence>